<accession>A0A0G4PMI2</accession>
<protein>
    <submittedName>
        <fullName evidence="2">Str. FM013</fullName>
    </submittedName>
</protein>
<feature type="compositionally biased region" description="Pro residues" evidence="1">
    <location>
        <begin position="23"/>
        <end position="33"/>
    </location>
</feature>
<dbReference type="AlphaFoldDB" id="A0A0G4PMI2"/>
<proteinExistence type="predicted"/>
<evidence type="ECO:0000313" key="3">
    <source>
        <dbReference type="Proteomes" id="UP000053732"/>
    </source>
</evidence>
<keyword evidence="3" id="KW-1185">Reference proteome</keyword>
<reference evidence="2 3" key="1">
    <citation type="journal article" date="2014" name="Nat. Commun.">
        <title>Multiple recent horizontal transfers of a large genomic region in cheese making fungi.</title>
        <authorList>
            <person name="Cheeseman K."/>
            <person name="Ropars J."/>
            <person name="Renault P."/>
            <person name="Dupont J."/>
            <person name="Gouzy J."/>
            <person name="Branca A."/>
            <person name="Abraham A.L."/>
            <person name="Ceppi M."/>
            <person name="Conseiller E."/>
            <person name="Debuchy R."/>
            <person name="Malagnac F."/>
            <person name="Goarin A."/>
            <person name="Silar P."/>
            <person name="Lacoste S."/>
            <person name="Sallet E."/>
            <person name="Bensimon A."/>
            <person name="Giraud T."/>
            <person name="Brygoo Y."/>
        </authorList>
    </citation>
    <scope>NUCLEOTIDE SEQUENCE [LARGE SCALE GENOMIC DNA]</scope>
    <source>
        <strain evidence="3">FM 013</strain>
    </source>
</reference>
<organism evidence="2 3">
    <name type="scientific">Penicillium camemberti (strain FM 013)</name>
    <dbReference type="NCBI Taxonomy" id="1429867"/>
    <lineage>
        <taxon>Eukaryota</taxon>
        <taxon>Fungi</taxon>
        <taxon>Dikarya</taxon>
        <taxon>Ascomycota</taxon>
        <taxon>Pezizomycotina</taxon>
        <taxon>Eurotiomycetes</taxon>
        <taxon>Eurotiomycetidae</taxon>
        <taxon>Eurotiales</taxon>
        <taxon>Aspergillaceae</taxon>
        <taxon>Penicillium</taxon>
    </lineage>
</organism>
<evidence type="ECO:0000313" key="2">
    <source>
        <dbReference type="EMBL" id="CRL27351.1"/>
    </source>
</evidence>
<sequence length="62" mass="6520">MGTQVQIAIGQMTPLLAAALAPFPSPTPSPPNYPRSDLDPMNTAPTSKMARTHCNISLGNVE</sequence>
<dbReference type="EMBL" id="HG793155">
    <property type="protein sequence ID" value="CRL27351.1"/>
    <property type="molecule type" value="Genomic_DNA"/>
</dbReference>
<name>A0A0G4PMI2_PENC3</name>
<feature type="region of interest" description="Disordered" evidence="1">
    <location>
        <begin position="21"/>
        <end position="62"/>
    </location>
</feature>
<evidence type="ECO:0000256" key="1">
    <source>
        <dbReference type="SAM" id="MobiDB-lite"/>
    </source>
</evidence>
<gene>
    <name evidence="2" type="ORF">PCAMFM013_S022g000031</name>
</gene>
<dbReference type="Proteomes" id="UP000053732">
    <property type="component" value="Unassembled WGS sequence"/>
</dbReference>